<evidence type="ECO:0000256" key="8">
    <source>
        <dbReference type="SAM" id="Phobius"/>
    </source>
</evidence>
<evidence type="ECO:0000256" key="2">
    <source>
        <dbReference type="ARBA" id="ARBA00007883"/>
    </source>
</evidence>
<dbReference type="InterPro" id="IPR053938">
    <property type="entry name" value="PTM1-like_N"/>
</dbReference>
<feature type="domain" description="PTM1-like N-terminal" evidence="11">
    <location>
        <begin position="31"/>
        <end position="171"/>
    </location>
</feature>
<feature type="transmembrane region" description="Helical" evidence="8">
    <location>
        <begin position="251"/>
        <end position="278"/>
    </location>
</feature>
<feature type="region of interest" description="Disordered" evidence="7">
    <location>
        <begin position="459"/>
        <end position="535"/>
    </location>
</feature>
<dbReference type="AlphaFoldDB" id="A0A9W9KCZ8"/>
<feature type="transmembrane region" description="Helical" evidence="8">
    <location>
        <begin position="290"/>
        <end position="309"/>
    </location>
</feature>
<dbReference type="InterPro" id="IPR053937">
    <property type="entry name" value="GOST_TM"/>
</dbReference>
<dbReference type="GO" id="GO:0042147">
    <property type="term" value="P:retrograde transport, endosome to Golgi"/>
    <property type="evidence" value="ECO:0007669"/>
    <property type="project" value="TreeGrafter"/>
</dbReference>
<feature type="transmembrane region" description="Helical" evidence="8">
    <location>
        <begin position="218"/>
        <end position="239"/>
    </location>
</feature>
<name>A0A9W9KCZ8_9EURO</name>
<dbReference type="Proteomes" id="UP001141434">
    <property type="component" value="Unassembled WGS sequence"/>
</dbReference>
<evidence type="ECO:0000256" key="6">
    <source>
        <dbReference type="ARBA" id="ARBA00023136"/>
    </source>
</evidence>
<organism evidence="12 13">
    <name type="scientific">Penicillium alfredii</name>
    <dbReference type="NCBI Taxonomy" id="1506179"/>
    <lineage>
        <taxon>Eukaryota</taxon>
        <taxon>Fungi</taxon>
        <taxon>Dikarya</taxon>
        <taxon>Ascomycota</taxon>
        <taxon>Pezizomycotina</taxon>
        <taxon>Eurotiomycetes</taxon>
        <taxon>Eurotiomycetidae</taxon>
        <taxon>Eurotiales</taxon>
        <taxon>Aspergillaceae</taxon>
        <taxon>Penicillium</taxon>
    </lineage>
</organism>
<gene>
    <name evidence="12" type="ORF">NUU61_004041</name>
</gene>
<comment type="subcellular location">
    <subcellularLocation>
        <location evidence="1">Membrane</location>
        <topology evidence="1">Multi-pass membrane protein</topology>
    </subcellularLocation>
</comment>
<feature type="transmembrane region" description="Helical" evidence="8">
    <location>
        <begin position="186"/>
        <end position="206"/>
    </location>
</feature>
<evidence type="ECO:0000256" key="1">
    <source>
        <dbReference type="ARBA" id="ARBA00004141"/>
    </source>
</evidence>
<evidence type="ECO:0000313" key="12">
    <source>
        <dbReference type="EMBL" id="KAJ5101819.1"/>
    </source>
</evidence>
<dbReference type="OrthoDB" id="19932at2759"/>
<dbReference type="InterPro" id="IPR009637">
    <property type="entry name" value="GPR107/GPR108-like"/>
</dbReference>
<keyword evidence="3 8" id="KW-0812">Transmembrane</keyword>
<accession>A0A9W9KCZ8</accession>
<dbReference type="RefSeq" id="XP_056512650.1">
    <property type="nucleotide sequence ID" value="XM_056654623.1"/>
</dbReference>
<keyword evidence="4 9" id="KW-0732">Signal</keyword>
<evidence type="ECO:0000256" key="3">
    <source>
        <dbReference type="ARBA" id="ARBA00022692"/>
    </source>
</evidence>
<feature type="compositionally biased region" description="Basic and acidic residues" evidence="7">
    <location>
        <begin position="511"/>
        <end position="535"/>
    </location>
</feature>
<proteinExistence type="inferred from homology"/>
<feature type="domain" description="GOST seven transmembrane" evidence="10">
    <location>
        <begin position="183"/>
        <end position="434"/>
    </location>
</feature>
<evidence type="ECO:0000256" key="7">
    <source>
        <dbReference type="SAM" id="MobiDB-lite"/>
    </source>
</evidence>
<dbReference type="Pfam" id="PF06814">
    <property type="entry name" value="GOST_TM"/>
    <property type="match status" value="1"/>
</dbReference>
<comment type="similarity">
    <text evidence="2">Belongs to the LU7TM family.</text>
</comment>
<feature type="transmembrane region" description="Helical" evidence="8">
    <location>
        <begin position="410"/>
        <end position="427"/>
    </location>
</feature>
<comment type="caution">
    <text evidence="12">The sequence shown here is derived from an EMBL/GenBank/DDBJ whole genome shotgun (WGS) entry which is preliminary data.</text>
</comment>
<feature type="transmembrane region" description="Helical" evidence="8">
    <location>
        <begin position="321"/>
        <end position="344"/>
    </location>
</feature>
<evidence type="ECO:0008006" key="14">
    <source>
        <dbReference type="Google" id="ProtNLM"/>
    </source>
</evidence>
<dbReference type="GO" id="GO:0016020">
    <property type="term" value="C:membrane"/>
    <property type="evidence" value="ECO:0007669"/>
    <property type="project" value="UniProtKB-SubCell"/>
</dbReference>
<dbReference type="GO" id="GO:0005794">
    <property type="term" value="C:Golgi apparatus"/>
    <property type="evidence" value="ECO:0007669"/>
    <property type="project" value="TreeGrafter"/>
</dbReference>
<evidence type="ECO:0000259" key="11">
    <source>
        <dbReference type="Pfam" id="PF21902"/>
    </source>
</evidence>
<feature type="chain" id="PRO_5040892696" description="Integral membrane protein" evidence="9">
    <location>
        <begin position="21"/>
        <end position="535"/>
    </location>
</feature>
<evidence type="ECO:0000256" key="4">
    <source>
        <dbReference type="ARBA" id="ARBA00022729"/>
    </source>
</evidence>
<dbReference type="PANTHER" id="PTHR21229">
    <property type="entry name" value="LUNG SEVEN TRANSMEMBRANE RECEPTOR"/>
    <property type="match status" value="1"/>
</dbReference>
<sequence>MKGWLSTLGLTALLAGPVLANEVWLKSDDAHRQRCSGMYSRKAWGGNVDPFILVKFSQEGDKDDDPLASLVIFEWNDEDLIGRYRSDDAKFKETICDSENVDAKLCQKDDIGSFILTSNATDVWQSPIMTKAVHLNDPDPIKYPVKKTGFYCVSTFAYSGEDFKAVVTFRNSYGELPAAQIAKLPFYGALTIVYAVIGVYWAFLYTQNRHDILPVQNYITAIVVFLIIEQLMTWGFYNYQNLHGLNTGAKAFMVIVAILNAARNAFSFFLLLIVCMGYGVVKPSLGRTMTYVRILAIVHFVFAVLYSVASLSITPESAGPLILLIVLPLAATLTAFYVWTLNSLKGTMKDLIDRKQKTKAMMYKKLWWCILGSIIVIFGFFFFNSFAFAGRSEASFVPEHWKARWFVLDGWLNLVYLFDIAFVAYLWRPTANNRRFAMSDELAQDDDGFEIRSFGSALDEEDPLDAPPEYPGSSGAHGNRDLSPVPPKPVSSAPRQRESLEDETIFAVGEEGDRWSEEDESPRNSGERKRLTGKD</sequence>
<dbReference type="GO" id="GO:0005829">
    <property type="term" value="C:cytosol"/>
    <property type="evidence" value="ECO:0007669"/>
    <property type="project" value="GOC"/>
</dbReference>
<feature type="transmembrane region" description="Helical" evidence="8">
    <location>
        <begin position="365"/>
        <end position="390"/>
    </location>
</feature>
<feature type="signal peptide" evidence="9">
    <location>
        <begin position="1"/>
        <end position="20"/>
    </location>
</feature>
<evidence type="ECO:0000256" key="9">
    <source>
        <dbReference type="SAM" id="SignalP"/>
    </source>
</evidence>
<keyword evidence="13" id="KW-1185">Reference proteome</keyword>
<dbReference type="GeneID" id="81393791"/>
<evidence type="ECO:0000313" key="13">
    <source>
        <dbReference type="Proteomes" id="UP001141434"/>
    </source>
</evidence>
<evidence type="ECO:0000256" key="5">
    <source>
        <dbReference type="ARBA" id="ARBA00022989"/>
    </source>
</evidence>
<dbReference type="Pfam" id="PF21902">
    <property type="entry name" value="PTM1-like_N"/>
    <property type="match status" value="1"/>
</dbReference>
<dbReference type="PANTHER" id="PTHR21229:SF1">
    <property type="entry name" value="GH17801P"/>
    <property type="match status" value="1"/>
</dbReference>
<reference evidence="12" key="1">
    <citation type="submission" date="2022-11" db="EMBL/GenBank/DDBJ databases">
        <authorList>
            <person name="Petersen C."/>
        </authorList>
    </citation>
    <scope>NUCLEOTIDE SEQUENCE</scope>
    <source>
        <strain evidence="12">IBT 34128</strain>
    </source>
</reference>
<reference evidence="12" key="2">
    <citation type="journal article" date="2023" name="IMA Fungus">
        <title>Comparative genomic study of the Penicillium genus elucidates a diverse pangenome and 15 lateral gene transfer events.</title>
        <authorList>
            <person name="Petersen C."/>
            <person name="Sorensen T."/>
            <person name="Nielsen M.R."/>
            <person name="Sondergaard T.E."/>
            <person name="Sorensen J.L."/>
            <person name="Fitzpatrick D.A."/>
            <person name="Frisvad J.C."/>
            <person name="Nielsen K.L."/>
        </authorList>
    </citation>
    <scope>NUCLEOTIDE SEQUENCE</scope>
    <source>
        <strain evidence="12">IBT 34128</strain>
    </source>
</reference>
<dbReference type="EMBL" id="JAPMSZ010000005">
    <property type="protein sequence ID" value="KAJ5101819.1"/>
    <property type="molecule type" value="Genomic_DNA"/>
</dbReference>
<protein>
    <recommendedName>
        <fullName evidence="14">Integral membrane protein</fullName>
    </recommendedName>
</protein>
<evidence type="ECO:0000259" key="10">
    <source>
        <dbReference type="Pfam" id="PF06814"/>
    </source>
</evidence>
<keyword evidence="6 8" id="KW-0472">Membrane</keyword>
<keyword evidence="5 8" id="KW-1133">Transmembrane helix</keyword>